<dbReference type="PANTHER" id="PTHR42730">
    <property type="entry name" value="2-OXOGLUTARATE SYNTHASE SUBUNIT KORC"/>
    <property type="match status" value="1"/>
</dbReference>
<dbReference type="EMBL" id="FRAH01000035">
    <property type="protein sequence ID" value="SHK60657.1"/>
    <property type="molecule type" value="Genomic_DNA"/>
</dbReference>
<evidence type="ECO:0000259" key="2">
    <source>
        <dbReference type="Pfam" id="PF01558"/>
    </source>
</evidence>
<feature type="domain" description="Pyruvate/ketoisovalerate oxidoreductase catalytic" evidence="2">
    <location>
        <begin position="10"/>
        <end position="174"/>
    </location>
</feature>
<name>A0A1M6TUL9_9FIRM</name>
<protein>
    <submittedName>
        <fullName evidence="3">2-oxoglutarate ferredoxin oxidoreductase subunit gamma</fullName>
    </submittedName>
</protein>
<dbReference type="Gene3D" id="3.40.920.10">
    <property type="entry name" value="Pyruvate-ferredoxin oxidoreductase, PFOR, domain III"/>
    <property type="match status" value="1"/>
</dbReference>
<dbReference type="GO" id="GO:0016903">
    <property type="term" value="F:oxidoreductase activity, acting on the aldehyde or oxo group of donors"/>
    <property type="evidence" value="ECO:0007669"/>
    <property type="project" value="InterPro"/>
</dbReference>
<gene>
    <name evidence="3" type="ORF">SAMN02745138_02020</name>
</gene>
<dbReference type="InterPro" id="IPR019752">
    <property type="entry name" value="Pyrv/ketoisovalerate_OxRed_cat"/>
</dbReference>
<dbReference type="RefSeq" id="WP_072851409.1">
    <property type="nucleotide sequence ID" value="NZ_FRAH01000035.1"/>
</dbReference>
<organism evidence="3 4">
    <name type="scientific">Anaerotignum lactatifermentans DSM 14214</name>
    <dbReference type="NCBI Taxonomy" id="1121323"/>
    <lineage>
        <taxon>Bacteria</taxon>
        <taxon>Bacillati</taxon>
        <taxon>Bacillota</taxon>
        <taxon>Clostridia</taxon>
        <taxon>Lachnospirales</taxon>
        <taxon>Anaerotignaceae</taxon>
        <taxon>Anaerotignum</taxon>
    </lineage>
</organism>
<dbReference type="Proteomes" id="UP000183975">
    <property type="component" value="Unassembled WGS sequence"/>
</dbReference>
<accession>A0A1M6TUL9</accession>
<dbReference type="OrthoDB" id="9789125at2"/>
<reference evidence="3 4" key="1">
    <citation type="submission" date="2016-11" db="EMBL/GenBank/DDBJ databases">
        <authorList>
            <person name="Jaros S."/>
            <person name="Januszkiewicz K."/>
            <person name="Wedrychowicz H."/>
        </authorList>
    </citation>
    <scope>NUCLEOTIDE SEQUENCE [LARGE SCALE GENOMIC DNA]</scope>
    <source>
        <strain evidence="3 4">DSM 14214</strain>
    </source>
</reference>
<dbReference type="InterPro" id="IPR052554">
    <property type="entry name" value="2-oxoglutarate_synth_KorC"/>
</dbReference>
<proteinExistence type="predicted"/>
<dbReference type="InterPro" id="IPR002869">
    <property type="entry name" value="Pyrv_flavodox_OxRed_cen"/>
</dbReference>
<keyword evidence="4" id="KW-1185">Reference proteome</keyword>
<dbReference type="SUPFAM" id="SSF53323">
    <property type="entry name" value="Pyruvate-ferredoxin oxidoreductase, PFOR, domain III"/>
    <property type="match status" value="1"/>
</dbReference>
<evidence type="ECO:0000313" key="3">
    <source>
        <dbReference type="EMBL" id="SHK60657.1"/>
    </source>
</evidence>
<evidence type="ECO:0000256" key="1">
    <source>
        <dbReference type="ARBA" id="ARBA00023002"/>
    </source>
</evidence>
<dbReference type="Pfam" id="PF01558">
    <property type="entry name" value="POR"/>
    <property type="match status" value="1"/>
</dbReference>
<dbReference type="PANTHER" id="PTHR42730:SF1">
    <property type="entry name" value="2-OXOGLUTARATE SYNTHASE SUBUNIT KORC"/>
    <property type="match status" value="1"/>
</dbReference>
<evidence type="ECO:0000313" key="4">
    <source>
        <dbReference type="Proteomes" id="UP000183975"/>
    </source>
</evidence>
<sequence length="179" mass="19287">MKEMVFAGSGGQGVLTCGLIMSDIAVSKGMNATWSPSYGSAMRGGTANCTVKYGDDYIYNPQQEQPDVLLAMNEESFRMFMPIVAPGGICVISDMVTCDTNIRDDVTVVRIPCMQIADEIGNPKGANIIMTGAIIHLVKDFTKEEAIEAMNNMFAKKGKAKFAESNTKALTAGYYAVKD</sequence>
<keyword evidence="1" id="KW-0560">Oxidoreductase</keyword>
<dbReference type="AlphaFoldDB" id="A0A1M6TUL9"/>